<proteinExistence type="predicted"/>
<dbReference type="WBParaSite" id="JU765_v2.g6933.t1">
    <property type="protein sequence ID" value="JU765_v2.g6933.t1"/>
    <property type="gene ID" value="JU765_v2.g6933"/>
</dbReference>
<organism evidence="1 2">
    <name type="scientific">Panagrolaimus sp. JU765</name>
    <dbReference type="NCBI Taxonomy" id="591449"/>
    <lineage>
        <taxon>Eukaryota</taxon>
        <taxon>Metazoa</taxon>
        <taxon>Ecdysozoa</taxon>
        <taxon>Nematoda</taxon>
        <taxon>Chromadorea</taxon>
        <taxon>Rhabditida</taxon>
        <taxon>Tylenchina</taxon>
        <taxon>Panagrolaimomorpha</taxon>
        <taxon>Panagrolaimoidea</taxon>
        <taxon>Panagrolaimidae</taxon>
        <taxon>Panagrolaimus</taxon>
    </lineage>
</organism>
<reference evidence="2" key="1">
    <citation type="submission" date="2022-11" db="UniProtKB">
        <authorList>
            <consortium name="WormBaseParasite"/>
        </authorList>
    </citation>
    <scope>IDENTIFICATION</scope>
</reference>
<dbReference type="Proteomes" id="UP000887576">
    <property type="component" value="Unplaced"/>
</dbReference>
<sequence length="135" mass="14946">MKLLIILAAVIFFAIQVDAHCCLTYEARDCCTVGPCNWFCCGCTEPCHSENCVVVAPTKPASRLGKSLAVDYLNAKNIFDLVDANKNGVVEFKEAANYLNISFSIDERAIHPKWFAEMDTNKDGVINPPEFDPLL</sequence>
<evidence type="ECO:0000313" key="1">
    <source>
        <dbReference type="Proteomes" id="UP000887576"/>
    </source>
</evidence>
<evidence type="ECO:0000313" key="2">
    <source>
        <dbReference type="WBParaSite" id="JU765_v2.g6933.t1"/>
    </source>
</evidence>
<name>A0AC34RH57_9BILA</name>
<accession>A0AC34RH57</accession>
<protein>
    <submittedName>
        <fullName evidence="2">EF-hand domain-containing protein</fullName>
    </submittedName>
</protein>